<evidence type="ECO:0000313" key="2">
    <source>
        <dbReference type="EMBL" id="KAJ0965923.1"/>
    </source>
</evidence>
<dbReference type="GO" id="GO:0009908">
    <property type="term" value="P:flower development"/>
    <property type="evidence" value="ECO:0007669"/>
    <property type="project" value="InterPro"/>
</dbReference>
<gene>
    <name evidence="2" type="ORF">J5N97_027061</name>
</gene>
<dbReference type="EMBL" id="JAGGNH010000008">
    <property type="protein sequence ID" value="KAJ0965923.1"/>
    <property type="molecule type" value="Genomic_DNA"/>
</dbReference>
<dbReference type="OrthoDB" id="2020792at2759"/>
<dbReference type="InterPro" id="IPR039325">
    <property type="entry name" value="NDX"/>
</dbReference>
<protein>
    <recommendedName>
        <fullName evidence="1">Nodulin homeobox N-terminal domain-containing protein</fullName>
    </recommendedName>
</protein>
<reference evidence="2" key="2">
    <citation type="journal article" date="2022" name="Hortic Res">
        <title>The genome of Dioscorea zingiberensis sheds light on the biosynthesis, origin and evolution of the medicinally important diosgenin saponins.</title>
        <authorList>
            <person name="Li Y."/>
            <person name="Tan C."/>
            <person name="Li Z."/>
            <person name="Guo J."/>
            <person name="Li S."/>
            <person name="Chen X."/>
            <person name="Wang C."/>
            <person name="Dai X."/>
            <person name="Yang H."/>
            <person name="Song W."/>
            <person name="Hou L."/>
            <person name="Xu J."/>
            <person name="Tong Z."/>
            <person name="Xu A."/>
            <person name="Yuan X."/>
            <person name="Wang W."/>
            <person name="Yang Q."/>
            <person name="Chen L."/>
            <person name="Sun Z."/>
            <person name="Wang K."/>
            <person name="Pan B."/>
            <person name="Chen J."/>
            <person name="Bao Y."/>
            <person name="Liu F."/>
            <person name="Qi X."/>
            <person name="Gang D.R."/>
            <person name="Wen J."/>
            <person name="Li J."/>
        </authorList>
    </citation>
    <scope>NUCLEOTIDE SEQUENCE</scope>
    <source>
        <strain evidence="2">Dzin_1.0</strain>
    </source>
</reference>
<organism evidence="2 3">
    <name type="scientific">Dioscorea zingiberensis</name>
    <dbReference type="NCBI Taxonomy" id="325984"/>
    <lineage>
        <taxon>Eukaryota</taxon>
        <taxon>Viridiplantae</taxon>
        <taxon>Streptophyta</taxon>
        <taxon>Embryophyta</taxon>
        <taxon>Tracheophyta</taxon>
        <taxon>Spermatophyta</taxon>
        <taxon>Magnoliopsida</taxon>
        <taxon>Liliopsida</taxon>
        <taxon>Dioscoreales</taxon>
        <taxon>Dioscoreaceae</taxon>
        <taxon>Dioscorea</taxon>
    </lineage>
</organism>
<reference evidence="2" key="1">
    <citation type="submission" date="2021-03" db="EMBL/GenBank/DDBJ databases">
        <authorList>
            <person name="Li Z."/>
            <person name="Yang C."/>
        </authorList>
    </citation>
    <scope>NUCLEOTIDE SEQUENCE</scope>
    <source>
        <strain evidence="2">Dzin_1.0</strain>
        <tissue evidence="2">Leaf</tissue>
    </source>
</reference>
<accession>A0A9D5C482</accession>
<evidence type="ECO:0000313" key="3">
    <source>
        <dbReference type="Proteomes" id="UP001085076"/>
    </source>
</evidence>
<dbReference type="Pfam" id="PF25246">
    <property type="entry name" value="Nodulin_N"/>
    <property type="match status" value="1"/>
</dbReference>
<dbReference type="PANTHER" id="PTHR35743">
    <property type="entry name" value="NODULIN HOMEOBOX"/>
    <property type="match status" value="1"/>
</dbReference>
<dbReference type="PANTHER" id="PTHR35743:SF1">
    <property type="entry name" value="NODULIN HOMEOBOX"/>
    <property type="match status" value="1"/>
</dbReference>
<feature type="domain" description="Nodulin homeobox N-terminal" evidence="1">
    <location>
        <begin position="231"/>
        <end position="460"/>
    </location>
</feature>
<evidence type="ECO:0000259" key="1">
    <source>
        <dbReference type="Pfam" id="PF25246"/>
    </source>
</evidence>
<dbReference type="GO" id="GO:0003697">
    <property type="term" value="F:single-stranded DNA binding"/>
    <property type="evidence" value="ECO:0007669"/>
    <property type="project" value="InterPro"/>
</dbReference>
<sequence>MNQLSMAENSTLVTSQISPEDYNTKLVVEILSQVPPSDLENLIKSPNSIIRQTSRADEASVDQIDLAKLGESLPLHLINILLSNHADDSHLDYVLRGVCLLHSLIYFAPYNTPLWQVLINDIKVKADVIELVLQILIKLCDYPIRGNVLQACSSLLHPTLVVRSFYLLATCVSHIWHELAVVLLANPKIATFMRVSFDVLKIDMELLTAKLSAFSLEILNNYSTLPERKVEAQNEICTQRLLSLAQAVLNLDVPTYFTDMVEIMDPILRIKSKILTIVILCCETNQTESFLDRVAHNPQSMQLAQSLALKVLAIVKSALDGVGEHRTRSIDNNIPNDLLILKAMILNDHLSNNPNFKLFIIDNMTHFLVNLFTIPPQEFISKWCSNDTPMMDQTINFEYVPKMALVSPFDGFGTSRSSPISYTINRRCPRIPICKPYAQDKSKYLVRMIANLYRPVGDISTGSLCQYFSSSVPNVFDVEELQHLR</sequence>
<comment type="caution">
    <text evidence="2">The sequence shown here is derived from an EMBL/GenBank/DDBJ whole genome shotgun (WGS) entry which is preliminary data.</text>
</comment>
<keyword evidence="3" id="KW-1185">Reference proteome</keyword>
<name>A0A9D5C482_9LILI</name>
<proteinExistence type="predicted"/>
<dbReference type="AlphaFoldDB" id="A0A9D5C482"/>
<dbReference type="InterPro" id="IPR057287">
    <property type="entry name" value="Ndx_N"/>
</dbReference>
<dbReference type="Proteomes" id="UP001085076">
    <property type="component" value="Miscellaneous, Linkage group lg08"/>
</dbReference>